<feature type="transmembrane region" description="Helical" evidence="1">
    <location>
        <begin position="355"/>
        <end position="373"/>
    </location>
</feature>
<dbReference type="PANTHER" id="PTHR38592:SF3">
    <property type="entry name" value="BLL4819 PROTEIN"/>
    <property type="match status" value="1"/>
</dbReference>
<comment type="caution">
    <text evidence="2">The sequence shown here is derived from an EMBL/GenBank/DDBJ whole genome shotgun (WGS) entry which is preliminary data.</text>
</comment>
<feature type="transmembrane region" description="Helical" evidence="1">
    <location>
        <begin position="188"/>
        <end position="205"/>
    </location>
</feature>
<feature type="transmembrane region" description="Helical" evidence="1">
    <location>
        <begin position="164"/>
        <end position="181"/>
    </location>
</feature>
<reference evidence="2 3" key="1">
    <citation type="submission" date="2017-07" db="EMBL/GenBank/DDBJ databases">
        <title>Elstera cyanobacteriorum sp. nov., a novel bacterium isolated from cyanobacterial aggregates in a eutrophic lake.</title>
        <authorList>
            <person name="Cai H."/>
        </authorList>
    </citation>
    <scope>NUCLEOTIDE SEQUENCE [LARGE SCALE GENOMIC DNA]</scope>
    <source>
        <strain evidence="2 3">TH019</strain>
    </source>
</reference>
<keyword evidence="1" id="KW-1133">Transmembrane helix</keyword>
<protein>
    <recommendedName>
        <fullName evidence="4">OpgC domain-containing protein</fullName>
    </recommendedName>
</protein>
<evidence type="ECO:0008006" key="4">
    <source>
        <dbReference type="Google" id="ProtNLM"/>
    </source>
</evidence>
<dbReference type="Pfam" id="PF10129">
    <property type="entry name" value="OpgC_C"/>
    <property type="match status" value="1"/>
</dbReference>
<evidence type="ECO:0000313" key="2">
    <source>
        <dbReference type="EMBL" id="OYQ21780.1"/>
    </source>
</evidence>
<feature type="transmembrane region" description="Helical" evidence="1">
    <location>
        <begin position="35"/>
        <end position="58"/>
    </location>
</feature>
<dbReference type="OrthoDB" id="9775975at2"/>
<feature type="transmembrane region" description="Helical" evidence="1">
    <location>
        <begin position="292"/>
        <end position="310"/>
    </location>
</feature>
<dbReference type="RefSeq" id="WP_094406969.1">
    <property type="nucleotide sequence ID" value="NZ_BMJZ01000011.1"/>
</dbReference>
<sequence>MSFALETLTVPAAIQTDSAKSLAIPARVRDPRLDVVRGIALFIIFIAHVPSNWLWSVIPARFGLSDATDSFVFISGIASAIAFGGTFLRHGFWTGAGRIAYRCAQLGVAHLFLLFAIIAVAYQGSVWTGRDLVGALGVGHLLASPAQAIFEAFWLHWVPASLDIMPVYIVLLAMVPGMMLLEKLDRRLPLVVSLALYLANAAYGLDPIADSSTGRHWLLNPFAWQVIFFLGFAFKRGWLPVPPRSATLTVLAWGMVAVGVIYRVLPDGLGLGDAALWHALGGQLDKTNLDPFRLAHFLATAYLLHGLLIARPGIAKARILRPFEHLGQQGLSVFVGGMIVANVAGLIILKVGDGPLGQIIINLGGFLTLYGIARVMGWYKSAPWSGKKA</sequence>
<organism evidence="2 3">
    <name type="scientific">Elstera cyanobacteriorum</name>
    <dbReference type="NCBI Taxonomy" id="2022747"/>
    <lineage>
        <taxon>Bacteria</taxon>
        <taxon>Pseudomonadati</taxon>
        <taxon>Pseudomonadota</taxon>
        <taxon>Alphaproteobacteria</taxon>
        <taxon>Rhodospirillales</taxon>
        <taxon>Rhodospirillaceae</taxon>
        <taxon>Elstera</taxon>
    </lineage>
</organism>
<dbReference type="AlphaFoldDB" id="A0A255XZW3"/>
<evidence type="ECO:0000313" key="3">
    <source>
        <dbReference type="Proteomes" id="UP000216361"/>
    </source>
</evidence>
<name>A0A255XZW3_9PROT</name>
<feature type="transmembrane region" description="Helical" evidence="1">
    <location>
        <begin position="70"/>
        <end position="88"/>
    </location>
</feature>
<feature type="transmembrane region" description="Helical" evidence="1">
    <location>
        <begin position="331"/>
        <end position="349"/>
    </location>
</feature>
<dbReference type="Proteomes" id="UP000216361">
    <property type="component" value="Unassembled WGS sequence"/>
</dbReference>
<dbReference type="PANTHER" id="PTHR38592">
    <property type="entry name" value="BLL4819 PROTEIN"/>
    <property type="match status" value="1"/>
</dbReference>
<evidence type="ECO:0000256" key="1">
    <source>
        <dbReference type="SAM" id="Phobius"/>
    </source>
</evidence>
<dbReference type="InterPro" id="IPR014550">
    <property type="entry name" value="UCP028704_OpgC"/>
</dbReference>
<keyword evidence="1" id="KW-0472">Membrane</keyword>
<proteinExistence type="predicted"/>
<feature type="transmembrane region" description="Helical" evidence="1">
    <location>
        <begin position="100"/>
        <end position="122"/>
    </location>
</feature>
<keyword evidence="1" id="KW-0812">Transmembrane</keyword>
<feature type="transmembrane region" description="Helical" evidence="1">
    <location>
        <begin position="246"/>
        <end position="265"/>
    </location>
</feature>
<keyword evidence="3" id="KW-1185">Reference proteome</keyword>
<accession>A0A255XZW3</accession>
<dbReference type="PIRSF" id="PIRSF028704">
    <property type="entry name" value="UPC028704"/>
    <property type="match status" value="1"/>
</dbReference>
<feature type="transmembrane region" description="Helical" evidence="1">
    <location>
        <begin position="217"/>
        <end position="234"/>
    </location>
</feature>
<dbReference type="EMBL" id="NOXS01000020">
    <property type="protein sequence ID" value="OYQ21780.1"/>
    <property type="molecule type" value="Genomic_DNA"/>
</dbReference>
<gene>
    <name evidence="2" type="ORF">CHR90_01375</name>
</gene>